<dbReference type="AlphaFoldDB" id="A0A1B4FPF9"/>
<dbReference type="EMBL" id="CP013387">
    <property type="protein sequence ID" value="AOJ05553.1"/>
    <property type="molecule type" value="Genomic_DNA"/>
</dbReference>
<sequence length="98" mass="10661">MQQSLRLLQLSSLDFQQELRQALDTNPFLEDVQSTDDDFPRKLEAAGKGACSAAGAKVLIRDMIAAERAADPLSDVTLAQRLAGSCSRPARSRSTGRR</sequence>
<gene>
    <name evidence="1" type="ORF">WS70_28215</name>
</gene>
<dbReference type="PANTHER" id="PTHR32248:SF4">
    <property type="entry name" value="RNA POLYMERASE SIGMA-54 FACTOR"/>
    <property type="match status" value="1"/>
</dbReference>
<dbReference type="GO" id="GO:0016987">
    <property type="term" value="F:sigma factor activity"/>
    <property type="evidence" value="ECO:0007669"/>
    <property type="project" value="InterPro"/>
</dbReference>
<evidence type="ECO:0000313" key="1">
    <source>
        <dbReference type="EMBL" id="AOJ05553.1"/>
    </source>
</evidence>
<dbReference type="KEGG" id="buu:WS70_28215"/>
<dbReference type="Pfam" id="PF00309">
    <property type="entry name" value="Sigma54_AID"/>
    <property type="match status" value="1"/>
</dbReference>
<protein>
    <recommendedName>
        <fullName evidence="3">RNA polymerase factor sigma-54</fullName>
    </recommendedName>
</protein>
<dbReference type="InterPro" id="IPR000394">
    <property type="entry name" value="RNA_pol_sigma_54"/>
</dbReference>
<dbReference type="Proteomes" id="UP000062519">
    <property type="component" value="Chromosome 2"/>
</dbReference>
<keyword evidence="2" id="KW-1185">Reference proteome</keyword>
<name>A0A1B4FPF9_9BURK</name>
<reference evidence="1 2" key="1">
    <citation type="submission" date="2015-12" db="EMBL/GenBank/DDBJ databases">
        <title>Diversity of Burkholderia near neighbor genomes.</title>
        <authorList>
            <person name="Sahl J."/>
            <person name="Wagner D."/>
            <person name="Keim P."/>
        </authorList>
    </citation>
    <scope>NUCLEOTIDE SEQUENCE [LARGE SCALE GENOMIC DNA]</scope>
    <source>
        <strain evidence="1 2">BDU6</strain>
    </source>
</reference>
<organism evidence="1 2">
    <name type="scientific">Burkholderia mayonis</name>
    <dbReference type="NCBI Taxonomy" id="1385591"/>
    <lineage>
        <taxon>Bacteria</taxon>
        <taxon>Pseudomonadati</taxon>
        <taxon>Pseudomonadota</taxon>
        <taxon>Betaproteobacteria</taxon>
        <taxon>Burkholderiales</taxon>
        <taxon>Burkholderiaceae</taxon>
        <taxon>Burkholderia</taxon>
        <taxon>pseudomallei group</taxon>
    </lineage>
</organism>
<evidence type="ECO:0000313" key="2">
    <source>
        <dbReference type="Proteomes" id="UP000062519"/>
    </source>
</evidence>
<accession>A0A1B4FPF9</accession>
<dbReference type="GO" id="GO:0001216">
    <property type="term" value="F:DNA-binding transcription activator activity"/>
    <property type="evidence" value="ECO:0007669"/>
    <property type="project" value="InterPro"/>
</dbReference>
<dbReference type="PANTHER" id="PTHR32248">
    <property type="entry name" value="RNA POLYMERASE SIGMA-54 FACTOR"/>
    <property type="match status" value="1"/>
</dbReference>
<proteinExistence type="predicted"/>
<evidence type="ECO:0008006" key="3">
    <source>
        <dbReference type="Google" id="ProtNLM"/>
    </source>
</evidence>